<dbReference type="EMBL" id="FNAQ01000004">
    <property type="protein sequence ID" value="SDE17065.1"/>
    <property type="molecule type" value="Genomic_DNA"/>
</dbReference>
<keyword evidence="1" id="KW-0812">Transmembrane</keyword>
<protein>
    <submittedName>
        <fullName evidence="2">PTS system IID component, Man family</fullName>
    </submittedName>
</protein>
<proteinExistence type="predicted"/>
<dbReference type="InterPro" id="IPR004704">
    <property type="entry name" value="PTS_IID_man"/>
</dbReference>
<gene>
    <name evidence="2" type="ORF">SAMN05661003_104158</name>
</gene>
<keyword evidence="1" id="KW-0472">Membrane</keyword>
<accession>A0A1G7ASU5</accession>
<dbReference type="AlphaFoldDB" id="A0A1G7ASU5"/>
<feature type="transmembrane region" description="Helical" evidence="1">
    <location>
        <begin position="206"/>
        <end position="226"/>
    </location>
</feature>
<feature type="transmembrane region" description="Helical" evidence="1">
    <location>
        <begin position="59"/>
        <end position="80"/>
    </location>
</feature>
<dbReference type="Proteomes" id="UP000243205">
    <property type="component" value="Unassembled WGS sequence"/>
</dbReference>
<evidence type="ECO:0000256" key="1">
    <source>
        <dbReference type="SAM" id="Phobius"/>
    </source>
</evidence>
<keyword evidence="1" id="KW-1133">Transmembrane helix</keyword>
<dbReference type="GO" id="GO:0009401">
    <property type="term" value="P:phosphoenolpyruvate-dependent sugar phosphotransferase system"/>
    <property type="evidence" value="ECO:0007669"/>
    <property type="project" value="InterPro"/>
</dbReference>
<evidence type="ECO:0000313" key="2">
    <source>
        <dbReference type="EMBL" id="SDE17065.1"/>
    </source>
</evidence>
<feature type="transmembrane region" description="Helical" evidence="1">
    <location>
        <begin position="100"/>
        <end position="129"/>
    </location>
</feature>
<dbReference type="RefSeq" id="WP_092077262.1">
    <property type="nucleotide sequence ID" value="NZ_FNAQ01000004.1"/>
</dbReference>
<sequence length="259" mass="28562">MRLLPEDLGRWLRFSAASLLLPLSWNYKTFQGLGCLWLLRGQLRYPATVQQKEPLQPFAGYFNTNVFLAPAVLAAAVRLYEERLSGQSTLMAPEAFLRAVMAPVAAVGDALFWGGLRPLVFCAALLLAWLGWPGWPLVVLAGFILPTLLVRLLGSLQGYGRGHQVVMLLQHLRLADLAIRCKQATLVLLGAGCALLLHQLELANGLLIWLVPLLFAALIPLLALVLRRGISLVLLWWLALLLLILFLPEAVPPLSQWGN</sequence>
<dbReference type="PROSITE" id="PS51108">
    <property type="entry name" value="PTS_EIID"/>
    <property type="match status" value="1"/>
</dbReference>
<feature type="transmembrane region" description="Helical" evidence="1">
    <location>
        <begin position="233"/>
        <end position="251"/>
    </location>
</feature>
<evidence type="ECO:0000313" key="3">
    <source>
        <dbReference type="Proteomes" id="UP000243205"/>
    </source>
</evidence>
<dbReference type="OrthoDB" id="9811533at2"/>
<reference evidence="3" key="1">
    <citation type="submission" date="2016-10" db="EMBL/GenBank/DDBJ databases">
        <authorList>
            <person name="Varghese N."/>
            <person name="Submissions S."/>
        </authorList>
    </citation>
    <scope>NUCLEOTIDE SEQUENCE [LARGE SCALE GENOMIC DNA]</scope>
    <source>
        <strain evidence="3">DSM 8987</strain>
    </source>
</reference>
<dbReference type="STRING" id="57664.SAMN05661003_104158"/>
<dbReference type="Pfam" id="PF03613">
    <property type="entry name" value="EIID-AGA"/>
    <property type="match status" value="1"/>
</dbReference>
<keyword evidence="3" id="KW-1185">Reference proteome</keyword>
<name>A0A1G7ASU5_9BACT</name>
<organism evidence="2 3">
    <name type="scientific">Desulfuromonas thiophila</name>
    <dbReference type="NCBI Taxonomy" id="57664"/>
    <lineage>
        <taxon>Bacteria</taxon>
        <taxon>Pseudomonadati</taxon>
        <taxon>Thermodesulfobacteriota</taxon>
        <taxon>Desulfuromonadia</taxon>
        <taxon>Desulfuromonadales</taxon>
        <taxon>Desulfuromonadaceae</taxon>
        <taxon>Desulfuromonas</taxon>
    </lineage>
</organism>
<dbReference type="GO" id="GO:0016020">
    <property type="term" value="C:membrane"/>
    <property type="evidence" value="ECO:0007669"/>
    <property type="project" value="InterPro"/>
</dbReference>